<dbReference type="NCBIfam" id="NF007714">
    <property type="entry name" value="PRK10410.1-2"/>
    <property type="match status" value="1"/>
</dbReference>
<name>A0A1D8GG40_9FIRM</name>
<organism evidence="1 2">
    <name type="scientific">Geosporobacter ferrireducens</name>
    <dbReference type="NCBI Taxonomy" id="1424294"/>
    <lineage>
        <taxon>Bacteria</taxon>
        <taxon>Bacillati</taxon>
        <taxon>Bacillota</taxon>
        <taxon>Clostridia</taxon>
        <taxon>Peptostreptococcales</taxon>
        <taxon>Thermotaleaceae</taxon>
        <taxon>Geosporobacter</taxon>
    </lineage>
</organism>
<dbReference type="RefSeq" id="WP_069975971.1">
    <property type="nucleotide sequence ID" value="NZ_CP017269.1"/>
</dbReference>
<evidence type="ECO:0000313" key="1">
    <source>
        <dbReference type="EMBL" id="AOT69855.1"/>
    </source>
</evidence>
<accession>A0A1D8GG40</accession>
<proteinExistence type="predicted"/>
<dbReference type="EMBL" id="CP017269">
    <property type="protein sequence ID" value="AOT69855.1"/>
    <property type="molecule type" value="Genomic_DNA"/>
</dbReference>
<reference evidence="1 2" key="1">
    <citation type="submission" date="2016-09" db="EMBL/GenBank/DDBJ databases">
        <title>Genomic analysis reveals versatility of anaerobic energy metabolism of Geosporobacter ferrireducens IRF9 of phylum Firmicutes.</title>
        <authorList>
            <person name="Kim S.-J."/>
        </authorList>
    </citation>
    <scope>NUCLEOTIDE SEQUENCE [LARGE SCALE GENOMIC DNA]</scope>
    <source>
        <strain evidence="1 2">IRF9</strain>
    </source>
</reference>
<dbReference type="InterPro" id="IPR020483">
    <property type="entry name" value="Uncharacterised_YgbA"/>
</dbReference>
<keyword evidence="2" id="KW-1185">Reference proteome</keyword>
<dbReference type="STRING" id="1424294.Gferi_09855"/>
<evidence type="ECO:0008006" key="3">
    <source>
        <dbReference type="Google" id="ProtNLM"/>
    </source>
</evidence>
<gene>
    <name evidence="1" type="ORF">Gferi_09855</name>
</gene>
<evidence type="ECO:0000313" key="2">
    <source>
        <dbReference type="Proteomes" id="UP000095743"/>
    </source>
</evidence>
<dbReference type="OrthoDB" id="164329at2"/>
<dbReference type="Pfam" id="PF11756">
    <property type="entry name" value="YgbA_NO"/>
    <property type="match status" value="1"/>
</dbReference>
<protein>
    <recommendedName>
        <fullName evidence="3">Nitrous oxide-stimulated promoter</fullName>
    </recommendedName>
</protein>
<dbReference type="KEGG" id="gfe:Gferi_09855"/>
<dbReference type="Proteomes" id="UP000095743">
    <property type="component" value="Chromosome"/>
</dbReference>
<sequence>MGRIAQEKRIMMCMIKVYCAKNHHQKQLCGECQELQDYALKRLEHCRYGERKSFCNQCPTHCYQKLRKEQIKRVMRFSGPRMIFYHPVIAFRHFFSK</sequence>
<dbReference type="AlphaFoldDB" id="A0A1D8GG40"/>